<name>A0ABN5WMR1_9GAMM</name>
<sequence>MGDMLSLIEEAERTVDKSKADKLAKRSRKATALTWKISATSSSSSRKWAVWVVC</sequence>
<gene>
    <name evidence="1" type="ORF">HORIV_06280</name>
</gene>
<accession>A0ABN5WMR1</accession>
<reference evidence="2" key="1">
    <citation type="journal article" date="2019" name="Microbiol. Resour. Announc.">
        <title>Complete Genome Sequence of Halomonas olivaria, a Moderately Halophilic Bacterium Isolated from Olive Processing Effluents, Obtained by Nanopore Sequencing.</title>
        <authorList>
            <person name="Nagata S."/>
            <person name="Ii K.M."/>
            <person name="Tsukimi T."/>
            <person name="Miura M.C."/>
            <person name="Galipon J."/>
            <person name="Arakawa K."/>
        </authorList>
    </citation>
    <scope>NUCLEOTIDE SEQUENCE [LARGE SCALE GENOMIC DNA]</scope>
    <source>
        <strain evidence="2">TYRC17</strain>
    </source>
</reference>
<dbReference type="Proteomes" id="UP000289555">
    <property type="component" value="Chromosome"/>
</dbReference>
<organism evidence="1 2">
    <name type="scientific">Vreelandella olivaria</name>
    <dbReference type="NCBI Taxonomy" id="390919"/>
    <lineage>
        <taxon>Bacteria</taxon>
        <taxon>Pseudomonadati</taxon>
        <taxon>Pseudomonadota</taxon>
        <taxon>Gammaproteobacteria</taxon>
        <taxon>Oceanospirillales</taxon>
        <taxon>Halomonadaceae</taxon>
        <taxon>Vreelandella</taxon>
    </lineage>
</organism>
<keyword evidence="2" id="KW-1185">Reference proteome</keyword>
<protein>
    <submittedName>
        <fullName evidence="1">Uncharacterized protein</fullName>
    </submittedName>
</protein>
<proteinExistence type="predicted"/>
<dbReference type="EMBL" id="AP019416">
    <property type="protein sequence ID" value="BBI48207.1"/>
    <property type="molecule type" value="Genomic_DNA"/>
</dbReference>
<evidence type="ECO:0000313" key="2">
    <source>
        <dbReference type="Proteomes" id="UP000289555"/>
    </source>
</evidence>
<evidence type="ECO:0000313" key="1">
    <source>
        <dbReference type="EMBL" id="BBI48207.1"/>
    </source>
</evidence>